<feature type="compositionally biased region" description="Low complexity" evidence="1">
    <location>
        <begin position="57"/>
        <end position="67"/>
    </location>
</feature>
<name>A0ABS7F1S4_9PROT</name>
<reference evidence="2 3" key="1">
    <citation type="submission" date="2021-08" db="EMBL/GenBank/DDBJ databases">
        <title>Caldovatus sediminis gen. nov., sp. nov., a moderately thermophilic bacterium isolated from a hot spring.</title>
        <authorList>
            <person name="Hu C.-J."/>
            <person name="Li W.-J."/>
            <person name="Xian W.-D."/>
        </authorList>
    </citation>
    <scope>NUCLEOTIDE SEQUENCE [LARGE SCALE GENOMIC DNA]</scope>
    <source>
        <strain evidence="2 3">SYSU G05006</strain>
    </source>
</reference>
<protein>
    <submittedName>
        <fullName evidence="2">Uncharacterized protein</fullName>
    </submittedName>
</protein>
<feature type="compositionally biased region" description="Basic residues" evidence="1">
    <location>
        <begin position="68"/>
        <end position="80"/>
    </location>
</feature>
<evidence type="ECO:0000313" key="3">
    <source>
        <dbReference type="Proteomes" id="UP001519924"/>
    </source>
</evidence>
<dbReference type="InterPro" id="IPR045468">
    <property type="entry name" value="DUF6496"/>
</dbReference>
<accession>A0ABS7F1S4</accession>
<organism evidence="2 3">
    <name type="scientific">Caldovatus aquaticus</name>
    <dbReference type="NCBI Taxonomy" id="2865671"/>
    <lineage>
        <taxon>Bacteria</taxon>
        <taxon>Pseudomonadati</taxon>
        <taxon>Pseudomonadota</taxon>
        <taxon>Alphaproteobacteria</taxon>
        <taxon>Acetobacterales</taxon>
        <taxon>Roseomonadaceae</taxon>
        <taxon>Caldovatus</taxon>
    </lineage>
</organism>
<keyword evidence="3" id="KW-1185">Reference proteome</keyword>
<comment type="caution">
    <text evidence="2">The sequence shown here is derived from an EMBL/GenBank/DDBJ whole genome shotgun (WGS) entry which is preliminary data.</text>
</comment>
<dbReference type="Proteomes" id="UP001519924">
    <property type="component" value="Unassembled WGS sequence"/>
</dbReference>
<dbReference type="Pfam" id="PF20106">
    <property type="entry name" value="DUF6496"/>
    <property type="match status" value="1"/>
</dbReference>
<gene>
    <name evidence="2" type="ORF">K1J50_05450</name>
</gene>
<evidence type="ECO:0000256" key="1">
    <source>
        <dbReference type="SAM" id="MobiDB-lite"/>
    </source>
</evidence>
<proteinExistence type="predicted"/>
<sequence>MHEFKHGALRTARGRRKVRDRKQAIAIALCEAGASRATSPARNRRGLARPRRESASGPRPWDAAAPPRGRRGRSCMRRPRGAASPAARA</sequence>
<evidence type="ECO:0000313" key="2">
    <source>
        <dbReference type="EMBL" id="MBW8268927.1"/>
    </source>
</evidence>
<dbReference type="EMBL" id="JAHZUY010000008">
    <property type="protein sequence ID" value="MBW8268927.1"/>
    <property type="molecule type" value="Genomic_DNA"/>
</dbReference>
<feature type="region of interest" description="Disordered" evidence="1">
    <location>
        <begin position="1"/>
        <end position="89"/>
    </location>
</feature>